<keyword evidence="3" id="KW-1185">Reference proteome</keyword>
<dbReference type="EMBL" id="JAVFWL010000005">
    <property type="protein sequence ID" value="KAK6758634.1"/>
    <property type="molecule type" value="Genomic_DNA"/>
</dbReference>
<evidence type="ECO:0000256" key="1">
    <source>
        <dbReference type="SAM" id="SignalP"/>
    </source>
</evidence>
<feature type="chain" id="PRO_5047010572" description="Secreted protein" evidence="1">
    <location>
        <begin position="23"/>
        <end position="133"/>
    </location>
</feature>
<evidence type="ECO:0000313" key="2">
    <source>
        <dbReference type="EMBL" id="KAK6758634.1"/>
    </source>
</evidence>
<keyword evidence="1" id="KW-0732">Signal</keyword>
<accession>A0ABR1E7G5</accession>
<reference evidence="2 3" key="1">
    <citation type="submission" date="2023-08" db="EMBL/GenBank/DDBJ databases">
        <title>A Necator americanus chromosomal reference genome.</title>
        <authorList>
            <person name="Ilik V."/>
            <person name="Petrzelkova K.J."/>
            <person name="Pardy F."/>
            <person name="Fuh T."/>
            <person name="Niatou-Singa F.S."/>
            <person name="Gouil Q."/>
            <person name="Baker L."/>
            <person name="Ritchie M.E."/>
            <person name="Jex A.R."/>
            <person name="Gazzola D."/>
            <person name="Li H."/>
            <person name="Toshio Fujiwara R."/>
            <person name="Zhan B."/>
            <person name="Aroian R.V."/>
            <person name="Pafco B."/>
            <person name="Schwarz E.M."/>
        </authorList>
    </citation>
    <scope>NUCLEOTIDE SEQUENCE [LARGE SCALE GENOMIC DNA]</scope>
    <source>
        <strain evidence="2 3">Aroian</strain>
        <tissue evidence="2">Whole animal</tissue>
    </source>
</reference>
<proteinExistence type="predicted"/>
<evidence type="ECO:0008006" key="4">
    <source>
        <dbReference type="Google" id="ProtNLM"/>
    </source>
</evidence>
<dbReference type="Proteomes" id="UP001303046">
    <property type="component" value="Unassembled WGS sequence"/>
</dbReference>
<feature type="signal peptide" evidence="1">
    <location>
        <begin position="1"/>
        <end position="22"/>
    </location>
</feature>
<sequence length="133" mass="15247">MSSGRIIFFHILFLYIFGGAFGLKCYIGEFNSEIRTHREDEHATSKLSFLVVALQLTIVNRVIEIWQRHSKPMQLAFLDLEATFDSPHRGHFNALRTDRVPGELVVPGVRRGPVARPFLFNFAIGDTMRRTVD</sequence>
<protein>
    <recommendedName>
        <fullName evidence="4">Secreted protein</fullName>
    </recommendedName>
</protein>
<organism evidence="2 3">
    <name type="scientific">Necator americanus</name>
    <name type="common">Human hookworm</name>
    <dbReference type="NCBI Taxonomy" id="51031"/>
    <lineage>
        <taxon>Eukaryota</taxon>
        <taxon>Metazoa</taxon>
        <taxon>Ecdysozoa</taxon>
        <taxon>Nematoda</taxon>
        <taxon>Chromadorea</taxon>
        <taxon>Rhabditida</taxon>
        <taxon>Rhabditina</taxon>
        <taxon>Rhabditomorpha</taxon>
        <taxon>Strongyloidea</taxon>
        <taxon>Ancylostomatidae</taxon>
        <taxon>Bunostominae</taxon>
        <taxon>Necator</taxon>
    </lineage>
</organism>
<evidence type="ECO:0000313" key="3">
    <source>
        <dbReference type="Proteomes" id="UP001303046"/>
    </source>
</evidence>
<gene>
    <name evidence="2" type="primary">Necator_chrV.g20870</name>
    <name evidence="2" type="ORF">RB195_016077</name>
</gene>
<name>A0ABR1E7G5_NECAM</name>
<comment type="caution">
    <text evidence="2">The sequence shown here is derived from an EMBL/GenBank/DDBJ whole genome shotgun (WGS) entry which is preliminary data.</text>
</comment>